<dbReference type="GO" id="GO:0012506">
    <property type="term" value="C:vesicle membrane"/>
    <property type="evidence" value="ECO:0007669"/>
    <property type="project" value="TreeGrafter"/>
</dbReference>
<keyword evidence="4" id="KW-0041">Annexin</keyword>
<evidence type="ECO:0000313" key="8">
    <source>
        <dbReference type="EMBL" id="KAJ3207821.1"/>
    </source>
</evidence>
<evidence type="ECO:0000256" key="1">
    <source>
        <dbReference type="ARBA" id="ARBA00007831"/>
    </source>
</evidence>
<dbReference type="Pfam" id="PF00191">
    <property type="entry name" value="Annexin"/>
    <property type="match status" value="3"/>
</dbReference>
<evidence type="ECO:0000256" key="3">
    <source>
        <dbReference type="ARBA" id="ARBA00022837"/>
    </source>
</evidence>
<dbReference type="InterPro" id="IPR001464">
    <property type="entry name" value="Annexin"/>
</dbReference>
<dbReference type="FunFam" id="1.10.220.10:FF:000002">
    <property type="entry name" value="Annexin"/>
    <property type="match status" value="1"/>
</dbReference>
<sequence length="544" mass="62368">MSYPGSYGTKNNQKFPLQHCQQQIPPGWITQFDQKSKRNFYVDTRTGQSHWVLPNLVHHPQQYQQPAPQYQPPQQYQPPVIQQYQPPHYQSQIPQHYQQPMIPQNHRPANFQYQQSALSHNQIQQSLPNFHQNTVEPHQFNDVSLPKHNTFPSYKPQSLPNLHTFKRPGYQSPPSLDYQSPHTSHYLPATQVYENVASQSHPPARLQNPPPAQQATASPQYQYIKPSSMHRISWGKPLKHDDAVGQAKSLIVAFNDSEKARDEALISFLSTYSPIQIKQVDEIYSKLTSGKKIKEKICDKGDFGKLLEALLMYEEGEFDAFCIRDALTGGLLKDEDTLIEILVGRTNEDINSILIAYNNLYNIQLNTEIKKYFTGNFGDFMVKGVLQGRMNVNAEADIDCNTLYTLGENRKGCDEEAFINIFCSRTLEHLKEVFELYEKKYKKDIKTVIKKEFKGDIEKGFLAIVKSAIDNPKKIAASLRNAMKGFGTNDKQLIRLIVTNREPKRMGAIKRSFEESFGKSLFSYVKDDTSGTYRALLCRLIEAV</sequence>
<dbReference type="InterPro" id="IPR037104">
    <property type="entry name" value="Annexin_sf"/>
</dbReference>
<evidence type="ECO:0000256" key="4">
    <source>
        <dbReference type="ARBA" id="ARBA00023216"/>
    </source>
</evidence>
<dbReference type="PROSITE" id="PS51897">
    <property type="entry name" value="ANNEXIN_2"/>
    <property type="match status" value="3"/>
</dbReference>
<dbReference type="PANTHER" id="PTHR10502:SF102">
    <property type="entry name" value="ANNEXIN B11"/>
    <property type="match status" value="1"/>
</dbReference>
<comment type="caution">
    <text evidence="8">The sequence shown here is derived from an EMBL/GenBank/DDBJ whole genome shotgun (WGS) entry which is preliminary data.</text>
</comment>
<dbReference type="SUPFAM" id="SSF47874">
    <property type="entry name" value="Annexin"/>
    <property type="match status" value="1"/>
</dbReference>
<feature type="region of interest" description="Disordered" evidence="6">
    <location>
        <begin position="197"/>
        <end position="218"/>
    </location>
</feature>
<organism evidence="8 9">
    <name type="scientific">Clydaea vesicula</name>
    <dbReference type="NCBI Taxonomy" id="447962"/>
    <lineage>
        <taxon>Eukaryota</taxon>
        <taxon>Fungi</taxon>
        <taxon>Fungi incertae sedis</taxon>
        <taxon>Chytridiomycota</taxon>
        <taxon>Chytridiomycota incertae sedis</taxon>
        <taxon>Chytridiomycetes</taxon>
        <taxon>Lobulomycetales</taxon>
        <taxon>Lobulomycetaceae</taxon>
        <taxon>Clydaea</taxon>
    </lineage>
</organism>
<dbReference type="GO" id="GO:0005886">
    <property type="term" value="C:plasma membrane"/>
    <property type="evidence" value="ECO:0007669"/>
    <property type="project" value="TreeGrafter"/>
</dbReference>
<feature type="domain" description="WW" evidence="7">
    <location>
        <begin position="22"/>
        <end position="56"/>
    </location>
</feature>
<proteinExistence type="inferred from homology"/>
<keyword evidence="9" id="KW-1185">Reference proteome</keyword>
<dbReference type="Gene3D" id="2.20.70.10">
    <property type="match status" value="1"/>
</dbReference>
<dbReference type="GO" id="GO:0005634">
    <property type="term" value="C:nucleus"/>
    <property type="evidence" value="ECO:0007669"/>
    <property type="project" value="TreeGrafter"/>
</dbReference>
<accession>A0AAD5TVP7</accession>
<dbReference type="CDD" id="cd00201">
    <property type="entry name" value="WW"/>
    <property type="match status" value="1"/>
</dbReference>
<dbReference type="Pfam" id="PF00397">
    <property type="entry name" value="WW"/>
    <property type="match status" value="1"/>
</dbReference>
<dbReference type="PROSITE" id="PS50020">
    <property type="entry name" value="WW_DOMAIN_2"/>
    <property type="match status" value="1"/>
</dbReference>
<protein>
    <submittedName>
        <fullName evidence="8">Annexin B9</fullName>
    </submittedName>
</protein>
<dbReference type="Gene3D" id="1.10.220.10">
    <property type="entry name" value="Annexin"/>
    <property type="match status" value="4"/>
</dbReference>
<evidence type="ECO:0000259" key="7">
    <source>
        <dbReference type="PROSITE" id="PS50020"/>
    </source>
</evidence>
<keyword evidence="3" id="KW-0106">Calcium</keyword>
<dbReference type="SMART" id="SM00456">
    <property type="entry name" value="WW"/>
    <property type="match status" value="1"/>
</dbReference>
<dbReference type="InterPro" id="IPR018502">
    <property type="entry name" value="Annexin_repeat"/>
</dbReference>
<dbReference type="SUPFAM" id="SSF51045">
    <property type="entry name" value="WW domain"/>
    <property type="match status" value="1"/>
</dbReference>
<dbReference type="GO" id="GO:0001786">
    <property type="term" value="F:phosphatidylserine binding"/>
    <property type="evidence" value="ECO:0007669"/>
    <property type="project" value="TreeGrafter"/>
</dbReference>
<reference evidence="8" key="1">
    <citation type="submission" date="2020-05" db="EMBL/GenBank/DDBJ databases">
        <title>Phylogenomic resolution of chytrid fungi.</title>
        <authorList>
            <person name="Stajich J.E."/>
            <person name="Amses K."/>
            <person name="Simmons R."/>
            <person name="Seto K."/>
            <person name="Myers J."/>
            <person name="Bonds A."/>
            <person name="Quandt C.A."/>
            <person name="Barry K."/>
            <person name="Liu P."/>
            <person name="Grigoriev I."/>
            <person name="Longcore J.E."/>
            <person name="James T.Y."/>
        </authorList>
    </citation>
    <scope>NUCLEOTIDE SEQUENCE</scope>
    <source>
        <strain evidence="8">JEL0476</strain>
    </source>
</reference>
<dbReference type="Proteomes" id="UP001211065">
    <property type="component" value="Unassembled WGS sequence"/>
</dbReference>
<dbReference type="GO" id="GO:0005509">
    <property type="term" value="F:calcium ion binding"/>
    <property type="evidence" value="ECO:0007669"/>
    <property type="project" value="InterPro"/>
</dbReference>
<dbReference type="GO" id="GO:0005544">
    <property type="term" value="F:calcium-dependent phospholipid binding"/>
    <property type="evidence" value="ECO:0007669"/>
    <property type="project" value="UniProtKB-KW"/>
</dbReference>
<name>A0AAD5TVP7_9FUNG</name>
<evidence type="ECO:0000256" key="2">
    <source>
        <dbReference type="ARBA" id="ARBA00022737"/>
    </source>
</evidence>
<evidence type="ECO:0000256" key="5">
    <source>
        <dbReference type="ARBA" id="ARBA00023302"/>
    </source>
</evidence>
<dbReference type="SMART" id="SM00335">
    <property type="entry name" value="ANX"/>
    <property type="match status" value="4"/>
</dbReference>
<dbReference type="GO" id="GO:0005737">
    <property type="term" value="C:cytoplasm"/>
    <property type="evidence" value="ECO:0007669"/>
    <property type="project" value="TreeGrafter"/>
</dbReference>
<dbReference type="AlphaFoldDB" id="A0AAD5TVP7"/>
<evidence type="ECO:0000313" key="9">
    <source>
        <dbReference type="Proteomes" id="UP001211065"/>
    </source>
</evidence>
<dbReference type="EMBL" id="JADGJW010001030">
    <property type="protein sequence ID" value="KAJ3207821.1"/>
    <property type="molecule type" value="Genomic_DNA"/>
</dbReference>
<keyword evidence="5" id="KW-0111">Calcium/phospholipid-binding</keyword>
<dbReference type="InterPro" id="IPR001202">
    <property type="entry name" value="WW_dom"/>
</dbReference>
<dbReference type="PANTHER" id="PTHR10502">
    <property type="entry name" value="ANNEXIN"/>
    <property type="match status" value="1"/>
</dbReference>
<comment type="similarity">
    <text evidence="1">Belongs to the annexin family.</text>
</comment>
<gene>
    <name evidence="8" type="primary">ANXB9</name>
    <name evidence="8" type="ORF">HK099_000193</name>
</gene>
<dbReference type="InterPro" id="IPR036020">
    <property type="entry name" value="WW_dom_sf"/>
</dbReference>
<keyword evidence="2" id="KW-0677">Repeat</keyword>
<dbReference type="PRINTS" id="PR00196">
    <property type="entry name" value="ANNEXIN"/>
</dbReference>
<evidence type="ECO:0000256" key="6">
    <source>
        <dbReference type="SAM" id="MobiDB-lite"/>
    </source>
</evidence>